<dbReference type="GeneID" id="113469948"/>
<keyword evidence="1" id="KW-1185">Reference proteome</keyword>
<sequence>MARKNSIDVSSKPAQDENYNCRITPGDILSRVCDIEEDISPDVVAKMMYAAEIKSALTAPPQVIYNLLFDDGEYDPLPVNTAGHDTNLNDVVVPLGPPGNFKTDPDLEAAARINLNKTLTTPHPDDTSEGASQLHDQILNQVLSMADDTSEGTSQLHDQILNQVLSFNHHTETLEELLLGADQEPSCELFATLSDFNLIVESKEPEYQSYFQLRGSVPPSWFPEYYALFPDSPFKKIEKIEDPMSVMERAWENVQPASLKPTQGIHMIGL</sequence>
<accession>A0A3Q0J5V9</accession>
<dbReference type="Proteomes" id="UP000079169">
    <property type="component" value="Unplaced"/>
</dbReference>
<dbReference type="RefSeq" id="XP_026683816.1">
    <property type="nucleotide sequence ID" value="XM_026828015.1"/>
</dbReference>
<organism evidence="1 2">
    <name type="scientific">Diaphorina citri</name>
    <name type="common">Asian citrus psyllid</name>
    <dbReference type="NCBI Taxonomy" id="121845"/>
    <lineage>
        <taxon>Eukaryota</taxon>
        <taxon>Metazoa</taxon>
        <taxon>Ecdysozoa</taxon>
        <taxon>Arthropoda</taxon>
        <taxon>Hexapoda</taxon>
        <taxon>Insecta</taxon>
        <taxon>Pterygota</taxon>
        <taxon>Neoptera</taxon>
        <taxon>Paraneoptera</taxon>
        <taxon>Hemiptera</taxon>
        <taxon>Sternorrhyncha</taxon>
        <taxon>Psylloidea</taxon>
        <taxon>Psyllidae</taxon>
        <taxon>Diaphorininae</taxon>
        <taxon>Diaphorina</taxon>
    </lineage>
</organism>
<evidence type="ECO:0000313" key="1">
    <source>
        <dbReference type="Proteomes" id="UP000079169"/>
    </source>
</evidence>
<dbReference type="PaxDb" id="121845-A0A3Q0J5V9"/>
<name>A0A3Q0J5V9_DIACI</name>
<dbReference type="KEGG" id="dci:113469948"/>
<reference evidence="2" key="1">
    <citation type="submission" date="2025-08" db="UniProtKB">
        <authorList>
            <consortium name="RefSeq"/>
        </authorList>
    </citation>
    <scope>IDENTIFICATION</scope>
</reference>
<proteinExistence type="predicted"/>
<protein>
    <submittedName>
        <fullName evidence="2">Uncharacterized protein LOC113469948</fullName>
    </submittedName>
</protein>
<evidence type="ECO:0000313" key="2">
    <source>
        <dbReference type="RefSeq" id="XP_026683816.1"/>
    </source>
</evidence>
<dbReference type="AlphaFoldDB" id="A0A3Q0J5V9"/>
<gene>
    <name evidence="2" type="primary">LOC113469948</name>
</gene>